<dbReference type="GO" id="GO:0016887">
    <property type="term" value="F:ATP hydrolysis activity"/>
    <property type="evidence" value="ECO:0007669"/>
    <property type="project" value="InterPro"/>
</dbReference>
<dbReference type="InterPro" id="IPR050168">
    <property type="entry name" value="AAA_ATPase_domain"/>
</dbReference>
<comment type="similarity">
    <text evidence="2">Belongs to the AAA ATPase family.</text>
</comment>
<comment type="subcellular location">
    <subcellularLocation>
        <location evidence="1">Membrane</location>
    </subcellularLocation>
</comment>
<keyword evidence="4" id="KW-0547">Nucleotide-binding</keyword>
<dbReference type="GO" id="GO:0016558">
    <property type="term" value="P:protein import into peroxisome matrix"/>
    <property type="evidence" value="ECO:0007669"/>
    <property type="project" value="TreeGrafter"/>
</dbReference>
<organism evidence="14 15">
    <name type="scientific">Russula ochroleuca</name>
    <dbReference type="NCBI Taxonomy" id="152965"/>
    <lineage>
        <taxon>Eukaryota</taxon>
        <taxon>Fungi</taxon>
        <taxon>Dikarya</taxon>
        <taxon>Basidiomycota</taxon>
        <taxon>Agaricomycotina</taxon>
        <taxon>Agaricomycetes</taxon>
        <taxon>Russulales</taxon>
        <taxon>Russulaceae</taxon>
        <taxon>Russula</taxon>
    </lineage>
</organism>
<reference evidence="14" key="2">
    <citation type="journal article" date="2020" name="Nat. Commun.">
        <title>Large-scale genome sequencing of mycorrhizal fungi provides insights into the early evolution of symbiotic traits.</title>
        <authorList>
            <person name="Miyauchi S."/>
            <person name="Kiss E."/>
            <person name="Kuo A."/>
            <person name="Drula E."/>
            <person name="Kohler A."/>
            <person name="Sanchez-Garcia M."/>
            <person name="Morin E."/>
            <person name="Andreopoulos B."/>
            <person name="Barry K.W."/>
            <person name="Bonito G."/>
            <person name="Buee M."/>
            <person name="Carver A."/>
            <person name="Chen C."/>
            <person name="Cichocki N."/>
            <person name="Clum A."/>
            <person name="Culley D."/>
            <person name="Crous P.W."/>
            <person name="Fauchery L."/>
            <person name="Girlanda M."/>
            <person name="Hayes R.D."/>
            <person name="Keri Z."/>
            <person name="LaButti K."/>
            <person name="Lipzen A."/>
            <person name="Lombard V."/>
            <person name="Magnuson J."/>
            <person name="Maillard F."/>
            <person name="Murat C."/>
            <person name="Nolan M."/>
            <person name="Ohm R.A."/>
            <person name="Pangilinan J."/>
            <person name="Pereira M.F."/>
            <person name="Perotto S."/>
            <person name="Peter M."/>
            <person name="Pfister S."/>
            <person name="Riley R."/>
            <person name="Sitrit Y."/>
            <person name="Stielow J.B."/>
            <person name="Szollosi G."/>
            <person name="Zifcakova L."/>
            <person name="Stursova M."/>
            <person name="Spatafora J.W."/>
            <person name="Tedersoo L."/>
            <person name="Vaario L.M."/>
            <person name="Yamada A."/>
            <person name="Yan M."/>
            <person name="Wang P."/>
            <person name="Xu J."/>
            <person name="Bruns T."/>
            <person name="Baldrian P."/>
            <person name="Vilgalys R."/>
            <person name="Dunand C."/>
            <person name="Henrissat B."/>
            <person name="Grigoriev I.V."/>
            <person name="Hibbett D."/>
            <person name="Nagy L.G."/>
            <person name="Martin F.M."/>
        </authorList>
    </citation>
    <scope>NUCLEOTIDE SEQUENCE</scope>
    <source>
        <strain evidence="14">Prilba</strain>
    </source>
</reference>
<evidence type="ECO:0000313" key="15">
    <source>
        <dbReference type="Proteomes" id="UP000759537"/>
    </source>
</evidence>
<sequence>MLLVVQLIPLQEIFVQALSSTAYGRAKADVSSFEDWLCRGQRILRQDSVYVWDTQDGLDPGSLTYKLIMTEPVLQGYAQKSQTLFTLLPPTESSQAIDGNQVSSYPVLDDDEESLEIGESFLASSLISQPSSYPQRSDSSTLRMSHLSHEFIADPLPKPTSLDLDEYTMYVRTVDLPKVGVLDGDWAIAWLPSSRNRRIVRLEANDELVGDSGHVKVSPILLHNIDPELRTTPTRLYLQAAPDGIRSRNLPTAKAVTIARVASRLSTNRSYQLLVLQGLKTFFNGKRRLIKQGDLLAVKVDLNQLQYLHAASTGDGSETDTLDIREGQSIYPSNAEQIVYFIVTNVDCDPPSVNDALNPSDVHLGLSAGELGCWVDATVTRVTSTGVEHARVPDASIFLSTLDSDGDATAEAGRGNQRAFLQLAGLSRAALVPEALTFDIPISVLLKGSRGIGKFTTAVQVARRLGMHVFEANCYDFLGENDTKTEGLLRVRFEQATSCSPCVLVMRHLEAFAQTTQPAEPGKDAAIVSVIKEIFQDLYGSWRLTGYPILVFGTTHEPNRVPSSLLSCFKQEIDFEAPGETERLAILRNLLASKQLAPDVSVIDLARQTAAFVAGDLASLIIRTSYAAVTRVMQVVGDGFSSNDIFSAGLSMTNADFEIAMDEARSSYSQNIGAPKIPNVSWDDVGGLADVKADILDTVQLPLEHPELFASNLKKRSGILLYGPPGTGKTLLAKAVATSCSLNFFSVKGPELLNMYIGESEANVRRVFQRARDARPCVIFFDELDSVAPKRGAHGDSGGVMDRIVSQLLAELDGISSSSSSGGDDVFVIGATNRPDLLDPALLRPGRFDRLLYLGVSETDEEQLRILQALTRKFRLDSELDLMQVARECPFNFTGADFYALCADALLKAMSRKAQEIDARIAALNAQPSSSDSSAAQWPSPLTPQYYLGEMATPEEITVVVTAEDFAAALRELVPSVSQAEMTNYAHIRERFSRSVNASNADADGDEDDQVFNINTKGKGKARDDGTSNNESKAEK</sequence>
<accession>A0A9P5MUC4</accession>
<keyword evidence="15" id="KW-1185">Reference proteome</keyword>
<dbReference type="GO" id="GO:0005778">
    <property type="term" value="C:peroxisomal membrane"/>
    <property type="evidence" value="ECO:0007669"/>
    <property type="project" value="TreeGrafter"/>
</dbReference>
<evidence type="ECO:0000256" key="6">
    <source>
        <dbReference type="ARBA" id="ARBA00022840"/>
    </source>
</evidence>
<evidence type="ECO:0000256" key="5">
    <source>
        <dbReference type="ARBA" id="ARBA00022801"/>
    </source>
</evidence>
<protein>
    <recommendedName>
        <fullName evidence="8">Peroxisomal ATPase PEX6</fullName>
    </recommendedName>
    <alternativeName>
        <fullName evidence="9">Peroxin-6</fullName>
    </alternativeName>
</protein>
<dbReference type="InterPro" id="IPR003960">
    <property type="entry name" value="ATPase_AAA_CS"/>
</dbReference>
<evidence type="ECO:0000256" key="10">
    <source>
        <dbReference type="ARBA" id="ARBA00048778"/>
    </source>
</evidence>
<evidence type="ECO:0000256" key="3">
    <source>
        <dbReference type="ARBA" id="ARBA00022593"/>
    </source>
</evidence>
<evidence type="ECO:0000256" key="11">
    <source>
        <dbReference type="SAM" id="MobiDB-lite"/>
    </source>
</evidence>
<dbReference type="InterPro" id="IPR047533">
    <property type="entry name" value="RecA-like_PEX6_r2"/>
</dbReference>
<dbReference type="PANTHER" id="PTHR23077">
    <property type="entry name" value="AAA-FAMILY ATPASE"/>
    <property type="match status" value="1"/>
</dbReference>
<evidence type="ECO:0000256" key="8">
    <source>
        <dbReference type="ARBA" id="ARBA00034811"/>
    </source>
</evidence>
<dbReference type="Pfam" id="PF23315">
    <property type="entry name" value="PEX6_4th"/>
    <property type="match status" value="1"/>
</dbReference>
<dbReference type="AlphaFoldDB" id="A0A9P5MUC4"/>
<feature type="compositionally biased region" description="Basic and acidic residues" evidence="11">
    <location>
        <begin position="1021"/>
        <end position="1036"/>
    </location>
</feature>
<dbReference type="CDD" id="cd19527">
    <property type="entry name" value="RecA-like_PEX6_r2"/>
    <property type="match status" value="1"/>
</dbReference>
<dbReference type="PANTHER" id="PTHR23077:SF9">
    <property type="entry name" value="PEROXISOMAL ATPASE PEX6"/>
    <property type="match status" value="1"/>
</dbReference>
<evidence type="ECO:0000256" key="9">
    <source>
        <dbReference type="ARBA" id="ARBA00034920"/>
    </source>
</evidence>
<dbReference type="Gene3D" id="1.10.8.60">
    <property type="match status" value="2"/>
</dbReference>
<dbReference type="InterPro" id="IPR056995">
    <property type="entry name" value="PEX6_4th_dom"/>
</dbReference>
<keyword evidence="7" id="KW-0472">Membrane</keyword>
<keyword evidence="12" id="KW-0732">Signal</keyword>
<feature type="domain" description="AAA+ ATPase" evidence="13">
    <location>
        <begin position="715"/>
        <end position="858"/>
    </location>
</feature>
<dbReference type="GO" id="GO:0005524">
    <property type="term" value="F:ATP binding"/>
    <property type="evidence" value="ECO:0007669"/>
    <property type="project" value="UniProtKB-KW"/>
</dbReference>
<comment type="caution">
    <text evidence="14">The sequence shown here is derived from an EMBL/GenBank/DDBJ whole genome shotgun (WGS) entry which is preliminary data.</text>
</comment>
<dbReference type="InterPro" id="IPR003593">
    <property type="entry name" value="AAA+_ATPase"/>
</dbReference>
<evidence type="ECO:0000256" key="2">
    <source>
        <dbReference type="ARBA" id="ARBA00006914"/>
    </source>
</evidence>
<gene>
    <name evidence="14" type="ORF">DFH94DRAFT_794320</name>
</gene>
<dbReference type="FunFam" id="1.10.8.60:FF:000039">
    <property type="entry name" value="peroxisome biogenesis factor 6"/>
    <property type="match status" value="1"/>
</dbReference>
<feature type="domain" description="AAA+ ATPase" evidence="13">
    <location>
        <begin position="440"/>
        <end position="579"/>
    </location>
</feature>
<dbReference type="Pfam" id="PF00004">
    <property type="entry name" value="AAA"/>
    <property type="match status" value="2"/>
</dbReference>
<keyword evidence="5" id="KW-0378">Hydrolase</keyword>
<evidence type="ECO:0000256" key="12">
    <source>
        <dbReference type="SAM" id="SignalP"/>
    </source>
</evidence>
<feature type="chain" id="PRO_5040283274" description="Peroxisomal ATPase PEX6" evidence="12">
    <location>
        <begin position="18"/>
        <end position="1036"/>
    </location>
</feature>
<dbReference type="InterPro" id="IPR027417">
    <property type="entry name" value="P-loop_NTPase"/>
</dbReference>
<dbReference type="FunFam" id="3.40.50.300:FF:000109">
    <property type="entry name" value="Peroxisomal biogenesis factor 6"/>
    <property type="match status" value="1"/>
</dbReference>
<name>A0A9P5MUC4_9AGAM</name>
<feature type="region of interest" description="Disordered" evidence="11">
    <location>
        <begin position="997"/>
        <end position="1036"/>
    </location>
</feature>
<evidence type="ECO:0000256" key="1">
    <source>
        <dbReference type="ARBA" id="ARBA00004370"/>
    </source>
</evidence>
<dbReference type="SUPFAM" id="SSF52540">
    <property type="entry name" value="P-loop containing nucleoside triphosphate hydrolases"/>
    <property type="match status" value="2"/>
</dbReference>
<evidence type="ECO:0000256" key="7">
    <source>
        <dbReference type="ARBA" id="ARBA00023136"/>
    </source>
</evidence>
<dbReference type="InterPro" id="IPR003959">
    <property type="entry name" value="ATPase_AAA_core"/>
</dbReference>
<dbReference type="GO" id="GO:0005829">
    <property type="term" value="C:cytosol"/>
    <property type="evidence" value="ECO:0007669"/>
    <property type="project" value="TreeGrafter"/>
</dbReference>
<feature type="signal peptide" evidence="12">
    <location>
        <begin position="1"/>
        <end position="17"/>
    </location>
</feature>
<evidence type="ECO:0000313" key="14">
    <source>
        <dbReference type="EMBL" id="KAF8479053.1"/>
    </source>
</evidence>
<dbReference type="Gene3D" id="3.40.50.300">
    <property type="entry name" value="P-loop containing nucleotide triphosphate hydrolases"/>
    <property type="match status" value="2"/>
</dbReference>
<comment type="catalytic activity">
    <reaction evidence="10">
        <text>ATP + H2O = ADP + phosphate + H(+)</text>
        <dbReference type="Rhea" id="RHEA:13065"/>
        <dbReference type="ChEBI" id="CHEBI:15377"/>
        <dbReference type="ChEBI" id="CHEBI:15378"/>
        <dbReference type="ChEBI" id="CHEBI:30616"/>
        <dbReference type="ChEBI" id="CHEBI:43474"/>
        <dbReference type="ChEBI" id="CHEBI:456216"/>
    </reaction>
    <physiologicalReaction direction="left-to-right" evidence="10">
        <dbReference type="Rhea" id="RHEA:13066"/>
    </physiologicalReaction>
</comment>
<keyword evidence="3" id="KW-0962">Peroxisome biogenesis</keyword>
<evidence type="ECO:0000259" key="13">
    <source>
        <dbReference type="SMART" id="SM00382"/>
    </source>
</evidence>
<reference evidence="14" key="1">
    <citation type="submission" date="2019-10" db="EMBL/GenBank/DDBJ databases">
        <authorList>
            <consortium name="DOE Joint Genome Institute"/>
            <person name="Kuo A."/>
            <person name="Miyauchi S."/>
            <person name="Kiss E."/>
            <person name="Drula E."/>
            <person name="Kohler A."/>
            <person name="Sanchez-Garcia M."/>
            <person name="Andreopoulos B."/>
            <person name="Barry K.W."/>
            <person name="Bonito G."/>
            <person name="Buee M."/>
            <person name="Carver A."/>
            <person name="Chen C."/>
            <person name="Cichocki N."/>
            <person name="Clum A."/>
            <person name="Culley D."/>
            <person name="Crous P.W."/>
            <person name="Fauchery L."/>
            <person name="Girlanda M."/>
            <person name="Hayes R."/>
            <person name="Keri Z."/>
            <person name="LaButti K."/>
            <person name="Lipzen A."/>
            <person name="Lombard V."/>
            <person name="Magnuson J."/>
            <person name="Maillard F."/>
            <person name="Morin E."/>
            <person name="Murat C."/>
            <person name="Nolan M."/>
            <person name="Ohm R."/>
            <person name="Pangilinan J."/>
            <person name="Pereira M."/>
            <person name="Perotto S."/>
            <person name="Peter M."/>
            <person name="Riley R."/>
            <person name="Sitrit Y."/>
            <person name="Stielow B."/>
            <person name="Szollosi G."/>
            <person name="Zifcakova L."/>
            <person name="Stursova M."/>
            <person name="Spatafora J.W."/>
            <person name="Tedersoo L."/>
            <person name="Vaario L.-M."/>
            <person name="Yamada A."/>
            <person name="Yan M."/>
            <person name="Wang P."/>
            <person name="Xu J."/>
            <person name="Bruns T."/>
            <person name="Baldrian P."/>
            <person name="Vilgalys R."/>
            <person name="Henrissat B."/>
            <person name="Grigoriev I.V."/>
            <person name="Hibbett D."/>
            <person name="Nagy L.G."/>
            <person name="Martin F.M."/>
        </authorList>
    </citation>
    <scope>NUCLEOTIDE SEQUENCE</scope>
    <source>
        <strain evidence="14">Prilba</strain>
    </source>
</reference>
<dbReference type="Proteomes" id="UP000759537">
    <property type="component" value="Unassembled WGS sequence"/>
</dbReference>
<dbReference type="EMBL" id="WHVB01000010">
    <property type="protein sequence ID" value="KAF8479053.1"/>
    <property type="molecule type" value="Genomic_DNA"/>
</dbReference>
<proteinExistence type="inferred from homology"/>
<dbReference type="OrthoDB" id="5553750at2759"/>
<dbReference type="PROSITE" id="PS00674">
    <property type="entry name" value="AAA"/>
    <property type="match status" value="1"/>
</dbReference>
<evidence type="ECO:0000256" key="4">
    <source>
        <dbReference type="ARBA" id="ARBA00022741"/>
    </source>
</evidence>
<dbReference type="SMART" id="SM00382">
    <property type="entry name" value="AAA"/>
    <property type="match status" value="2"/>
</dbReference>
<keyword evidence="6" id="KW-0067">ATP-binding</keyword>